<dbReference type="OrthoDB" id="9810148at2"/>
<dbReference type="Gene3D" id="1.20.272.10">
    <property type="match status" value="1"/>
</dbReference>
<dbReference type="PRINTS" id="PR00300">
    <property type="entry name" value="CLPPROTEASEA"/>
</dbReference>
<gene>
    <name evidence="13" type="ORF">SAMN02910451_02371</name>
</gene>
<evidence type="ECO:0000256" key="2">
    <source>
        <dbReference type="ARBA" id="ARBA00012417"/>
    </source>
</evidence>
<dbReference type="GO" id="GO:0003677">
    <property type="term" value="F:DNA binding"/>
    <property type="evidence" value="ECO:0007669"/>
    <property type="project" value="InterPro"/>
</dbReference>
<dbReference type="EMBL" id="FMUR01000014">
    <property type="protein sequence ID" value="SCY37173.1"/>
    <property type="molecule type" value="Genomic_DNA"/>
</dbReference>
<dbReference type="PANTHER" id="PTHR11669">
    <property type="entry name" value="REPLICATION FACTOR C / DNA POLYMERASE III GAMMA-TAU SUBUNIT"/>
    <property type="match status" value="1"/>
</dbReference>
<keyword evidence="6" id="KW-0479">Metal-binding</keyword>
<evidence type="ECO:0000256" key="6">
    <source>
        <dbReference type="ARBA" id="ARBA00022723"/>
    </source>
</evidence>
<sequence length="532" mass="59891">MSYVALYRKFRPPVFEDVKGQDHIVTTLKNQIRSDRVGHAYLFCGTRGTGKTSVAKILAKAVNCENPIDGSPCGECEMCREIAAGNSMNVIEIDAASNNGVDNVREIIDEVSYSPTKGKRKVYIIDEVHMLSTGAFNALLKTLEEPPSYVMFILATTEVHKIPITILSRCQRYDFHRITVDNIEQRLKEVVDSEGITVEERALRYIAKTADGSMRDSLSLLDQCVAFNYGEELTYDKVLNVLGAVDTEVFSKLFSAIYSQNADEALKILADVVVQGRELSQFVNDFVWYLRNLMLIQASDQMEDVVDISTDNLKVLKEQAEGVDVDVLLRYIRIFSELSSQLRFATQKRVLIEITLIKMCKPQMEPGQDSLEDRLRLLEKHDEENTKLLKGIQGGQIAVAASSVSGAGNTNIVKEKKVLDKAVPDDIKRIVTNWPRVIAGMENPMKTYLQRAKLSLGNNDTLQIVFDNKQLADKYSSGQSAEDLQNVLDNSIGKHVAFETRYIEPQQTFEENYVNLQAINFDIVMEDDEKEN</sequence>
<dbReference type="Proteomes" id="UP000183047">
    <property type="component" value="Unassembled WGS sequence"/>
</dbReference>
<dbReference type="InterPro" id="IPR012763">
    <property type="entry name" value="DNA_pol_III_sug/sutau_N"/>
</dbReference>
<comment type="similarity">
    <text evidence="1">Belongs to the DnaX/STICHEL family.</text>
</comment>
<dbReference type="InterPro" id="IPR027417">
    <property type="entry name" value="P-loop_NTPase"/>
</dbReference>
<dbReference type="STRING" id="185008.bhn_I2557"/>
<dbReference type="AlphaFoldDB" id="A0A1G5FD89"/>
<dbReference type="InterPro" id="IPR045085">
    <property type="entry name" value="HLD_clamp_pol_III_gamma_tau"/>
</dbReference>
<dbReference type="Pfam" id="PF22608">
    <property type="entry name" value="DNAX_ATPase_lid"/>
    <property type="match status" value="1"/>
</dbReference>
<evidence type="ECO:0000256" key="1">
    <source>
        <dbReference type="ARBA" id="ARBA00006360"/>
    </source>
</evidence>
<keyword evidence="5" id="KW-0235">DNA replication</keyword>
<dbReference type="GO" id="GO:0006261">
    <property type="term" value="P:DNA-templated DNA replication"/>
    <property type="evidence" value="ECO:0007669"/>
    <property type="project" value="TreeGrafter"/>
</dbReference>
<dbReference type="InterPro" id="IPR003593">
    <property type="entry name" value="AAA+_ATPase"/>
</dbReference>
<dbReference type="CDD" id="cd18137">
    <property type="entry name" value="HLD_clamp_pol_III_gamma_tau"/>
    <property type="match status" value="1"/>
</dbReference>
<evidence type="ECO:0000256" key="3">
    <source>
        <dbReference type="ARBA" id="ARBA00022679"/>
    </source>
</evidence>
<feature type="domain" description="AAA+ ATPase" evidence="12">
    <location>
        <begin position="37"/>
        <end position="179"/>
    </location>
</feature>
<evidence type="ECO:0000256" key="10">
    <source>
        <dbReference type="ARBA" id="ARBA00022932"/>
    </source>
</evidence>
<keyword evidence="3" id="KW-0808">Transferase</keyword>
<keyword evidence="14" id="KW-1185">Reference proteome</keyword>
<dbReference type="GO" id="GO:0003887">
    <property type="term" value="F:DNA-directed DNA polymerase activity"/>
    <property type="evidence" value="ECO:0007669"/>
    <property type="project" value="UniProtKB-KW"/>
</dbReference>
<evidence type="ECO:0000256" key="7">
    <source>
        <dbReference type="ARBA" id="ARBA00022741"/>
    </source>
</evidence>
<evidence type="ECO:0000256" key="4">
    <source>
        <dbReference type="ARBA" id="ARBA00022695"/>
    </source>
</evidence>
<evidence type="ECO:0000313" key="13">
    <source>
        <dbReference type="EMBL" id="SCY37173.1"/>
    </source>
</evidence>
<evidence type="ECO:0000259" key="12">
    <source>
        <dbReference type="SMART" id="SM00382"/>
    </source>
</evidence>
<accession>A0A1G5FD89</accession>
<keyword evidence="7" id="KW-0547">Nucleotide-binding</keyword>
<dbReference type="Gene3D" id="1.10.8.60">
    <property type="match status" value="1"/>
</dbReference>
<keyword evidence="9" id="KW-0067">ATP-binding</keyword>
<dbReference type="SUPFAM" id="SSF52540">
    <property type="entry name" value="P-loop containing nucleoside triphosphate hydrolases"/>
    <property type="match status" value="1"/>
</dbReference>
<name>A0A1G5FD89_9FIRM</name>
<dbReference type="RefSeq" id="WP_074462838.1">
    <property type="nucleotide sequence ID" value="NZ_FMUR01000014.1"/>
</dbReference>
<dbReference type="EC" id="2.7.7.7" evidence="2"/>
<dbReference type="Gene3D" id="3.40.50.300">
    <property type="entry name" value="P-loop containing nucleotide triphosphate hydrolases"/>
    <property type="match status" value="1"/>
</dbReference>
<evidence type="ECO:0000256" key="8">
    <source>
        <dbReference type="ARBA" id="ARBA00022833"/>
    </source>
</evidence>
<dbReference type="InterPro" id="IPR022754">
    <property type="entry name" value="DNA_pol_III_gamma-3"/>
</dbReference>
<keyword evidence="8" id="KW-0862">Zinc</keyword>
<dbReference type="NCBIfam" id="TIGR02397">
    <property type="entry name" value="dnaX_nterm"/>
    <property type="match status" value="1"/>
</dbReference>
<dbReference type="Pfam" id="PF12169">
    <property type="entry name" value="DNA_pol3_gamma3"/>
    <property type="match status" value="1"/>
</dbReference>
<dbReference type="FunFam" id="1.10.8.60:FF:000013">
    <property type="entry name" value="DNA polymerase III subunit gamma/tau"/>
    <property type="match status" value="1"/>
</dbReference>
<dbReference type="NCBIfam" id="NF004046">
    <property type="entry name" value="PRK05563.1"/>
    <property type="match status" value="1"/>
</dbReference>
<dbReference type="SUPFAM" id="SSF48019">
    <property type="entry name" value="post-AAA+ oligomerization domain-like"/>
    <property type="match status" value="1"/>
</dbReference>
<dbReference type="SMART" id="SM00382">
    <property type="entry name" value="AAA"/>
    <property type="match status" value="1"/>
</dbReference>
<dbReference type="InterPro" id="IPR001270">
    <property type="entry name" value="ClpA/B"/>
</dbReference>
<keyword evidence="4" id="KW-0548">Nucleotidyltransferase</keyword>
<comment type="catalytic activity">
    <reaction evidence="11">
        <text>DNA(n) + a 2'-deoxyribonucleoside 5'-triphosphate = DNA(n+1) + diphosphate</text>
        <dbReference type="Rhea" id="RHEA:22508"/>
        <dbReference type="Rhea" id="RHEA-COMP:17339"/>
        <dbReference type="Rhea" id="RHEA-COMP:17340"/>
        <dbReference type="ChEBI" id="CHEBI:33019"/>
        <dbReference type="ChEBI" id="CHEBI:61560"/>
        <dbReference type="ChEBI" id="CHEBI:173112"/>
        <dbReference type="EC" id="2.7.7.7"/>
    </reaction>
</comment>
<organism evidence="13 14">
    <name type="scientific">Butyrivibrio hungatei</name>
    <dbReference type="NCBI Taxonomy" id="185008"/>
    <lineage>
        <taxon>Bacteria</taxon>
        <taxon>Bacillati</taxon>
        <taxon>Bacillota</taxon>
        <taxon>Clostridia</taxon>
        <taxon>Lachnospirales</taxon>
        <taxon>Lachnospiraceae</taxon>
        <taxon>Butyrivibrio</taxon>
    </lineage>
</organism>
<evidence type="ECO:0000256" key="11">
    <source>
        <dbReference type="ARBA" id="ARBA00049244"/>
    </source>
</evidence>
<dbReference type="PANTHER" id="PTHR11669:SF0">
    <property type="entry name" value="PROTEIN STICHEL-LIKE 2"/>
    <property type="match status" value="1"/>
</dbReference>
<dbReference type="GO" id="GO:0009360">
    <property type="term" value="C:DNA polymerase III complex"/>
    <property type="evidence" value="ECO:0007669"/>
    <property type="project" value="InterPro"/>
</dbReference>
<dbReference type="InterPro" id="IPR008921">
    <property type="entry name" value="DNA_pol3_clamp-load_cplx_C"/>
</dbReference>
<keyword evidence="10" id="KW-0239">DNA-directed DNA polymerase</keyword>
<reference evidence="14" key="1">
    <citation type="submission" date="2016-10" db="EMBL/GenBank/DDBJ databases">
        <authorList>
            <person name="Varghese N."/>
            <person name="Submissions S."/>
        </authorList>
    </citation>
    <scope>NUCLEOTIDE SEQUENCE [LARGE SCALE GENOMIC DNA]</scope>
    <source>
        <strain evidence="14">XBD2006</strain>
    </source>
</reference>
<proteinExistence type="inferred from homology"/>
<protein>
    <recommendedName>
        <fullName evidence="2">DNA-directed DNA polymerase</fullName>
        <ecNumber evidence="2">2.7.7.7</ecNumber>
    </recommendedName>
</protein>
<dbReference type="CDD" id="cd00009">
    <property type="entry name" value="AAA"/>
    <property type="match status" value="1"/>
</dbReference>
<evidence type="ECO:0000256" key="9">
    <source>
        <dbReference type="ARBA" id="ARBA00022840"/>
    </source>
</evidence>
<dbReference type="GO" id="GO:0005524">
    <property type="term" value="F:ATP binding"/>
    <property type="evidence" value="ECO:0007669"/>
    <property type="project" value="UniProtKB-KW"/>
</dbReference>
<dbReference type="InterPro" id="IPR050238">
    <property type="entry name" value="DNA_Rep/Repair_Clamp_Loader"/>
</dbReference>
<dbReference type="GO" id="GO:0046872">
    <property type="term" value="F:metal ion binding"/>
    <property type="evidence" value="ECO:0007669"/>
    <property type="project" value="UniProtKB-KW"/>
</dbReference>
<evidence type="ECO:0000313" key="14">
    <source>
        <dbReference type="Proteomes" id="UP000183047"/>
    </source>
</evidence>
<dbReference type="Pfam" id="PF13177">
    <property type="entry name" value="DNA_pol3_delta2"/>
    <property type="match status" value="1"/>
</dbReference>
<evidence type="ECO:0000256" key="5">
    <source>
        <dbReference type="ARBA" id="ARBA00022705"/>
    </source>
</evidence>
<dbReference type="FunFam" id="3.40.50.300:FF:000014">
    <property type="entry name" value="DNA polymerase III subunit gamma/tau"/>
    <property type="match status" value="1"/>
</dbReference>